<organism evidence="1">
    <name type="scientific">Ixodes ricinus</name>
    <name type="common">Common tick</name>
    <name type="synonym">Acarus ricinus</name>
    <dbReference type="NCBI Taxonomy" id="34613"/>
    <lineage>
        <taxon>Eukaryota</taxon>
        <taxon>Metazoa</taxon>
        <taxon>Ecdysozoa</taxon>
        <taxon>Arthropoda</taxon>
        <taxon>Chelicerata</taxon>
        <taxon>Arachnida</taxon>
        <taxon>Acari</taxon>
        <taxon>Parasitiformes</taxon>
        <taxon>Ixodida</taxon>
        <taxon>Ixodoidea</taxon>
        <taxon>Ixodidae</taxon>
        <taxon>Ixodinae</taxon>
        <taxon>Ixodes</taxon>
    </lineage>
</organism>
<reference evidence="1" key="1">
    <citation type="submission" date="2019-12" db="EMBL/GenBank/DDBJ databases">
        <title>An insight into the sialome of adult female Ixodes ricinus ticks feeding for 6 days.</title>
        <authorList>
            <person name="Perner J."/>
            <person name="Ribeiro J.M.C."/>
        </authorList>
    </citation>
    <scope>NUCLEOTIDE SEQUENCE</scope>
    <source>
        <strain evidence="1">Semi-engorged</strain>
        <tissue evidence="1">Salivary glands</tissue>
    </source>
</reference>
<proteinExistence type="predicted"/>
<dbReference type="AlphaFoldDB" id="A0A6B0U5N1"/>
<accession>A0A6B0U5N1</accession>
<evidence type="ECO:0000313" key="1">
    <source>
        <dbReference type="EMBL" id="MXU84457.1"/>
    </source>
</evidence>
<protein>
    <submittedName>
        <fullName evidence="1">Putative secreted protein</fullName>
    </submittedName>
</protein>
<name>A0A6B0U5N1_IXORI</name>
<sequence>MGTFRACGCCVTSSVPSSTTATSCRRAKPWRLCRATSCAVPTCSSGFRTTLSRTRTASLLYSGSPASESVNNISYRSPRSK</sequence>
<dbReference type="PROSITE" id="PS51257">
    <property type="entry name" value="PROKAR_LIPOPROTEIN"/>
    <property type="match status" value="1"/>
</dbReference>
<dbReference type="EMBL" id="GIFC01002374">
    <property type="protein sequence ID" value="MXU84457.1"/>
    <property type="molecule type" value="Transcribed_RNA"/>
</dbReference>